<comment type="similarity">
    <text evidence="2">Belongs to the GerABKC lipoprotein family.</text>
</comment>
<feature type="domain" description="Spore germination GerAC-like C-terminal" evidence="8">
    <location>
        <begin position="205"/>
        <end position="355"/>
    </location>
</feature>
<dbReference type="RefSeq" id="WP_019379421.1">
    <property type="nucleotide sequence ID" value="NZ_CP015506.1"/>
</dbReference>
<dbReference type="InterPro" id="IPR038501">
    <property type="entry name" value="Spore_GerAC_C_sf"/>
</dbReference>
<evidence type="ECO:0000259" key="8">
    <source>
        <dbReference type="Pfam" id="PF05504"/>
    </source>
</evidence>
<dbReference type="EMBL" id="CP015506">
    <property type="protein sequence ID" value="AND38371.1"/>
    <property type="molecule type" value="Genomic_DNA"/>
</dbReference>
<dbReference type="Proteomes" id="UP000077856">
    <property type="component" value="Chromosome"/>
</dbReference>
<keyword evidence="5" id="KW-0472">Membrane</keyword>
<feature type="domain" description="Spore germination protein N-terminal" evidence="9">
    <location>
        <begin position="28"/>
        <end position="193"/>
    </location>
</feature>
<evidence type="ECO:0000256" key="3">
    <source>
        <dbReference type="ARBA" id="ARBA00022544"/>
    </source>
</evidence>
<dbReference type="Gene3D" id="3.30.300.210">
    <property type="entry name" value="Nutrient germinant receptor protein C, domain 3"/>
    <property type="match status" value="1"/>
</dbReference>
<keyword evidence="7" id="KW-0449">Lipoprotein</keyword>
<evidence type="ECO:0000256" key="5">
    <source>
        <dbReference type="ARBA" id="ARBA00023136"/>
    </source>
</evidence>
<dbReference type="GO" id="GO:0009847">
    <property type="term" value="P:spore germination"/>
    <property type="evidence" value="ECO:0007669"/>
    <property type="project" value="InterPro"/>
</dbReference>
<dbReference type="InterPro" id="IPR057336">
    <property type="entry name" value="GerAC_N"/>
</dbReference>
<dbReference type="Pfam" id="PF05504">
    <property type="entry name" value="Spore_GerAC"/>
    <property type="match status" value="1"/>
</dbReference>
<dbReference type="AlphaFoldDB" id="A0A169FFF9"/>
<keyword evidence="6" id="KW-0564">Palmitate</keyword>
<evidence type="ECO:0000256" key="7">
    <source>
        <dbReference type="ARBA" id="ARBA00023288"/>
    </source>
</evidence>
<proteinExistence type="inferred from homology"/>
<dbReference type="InterPro" id="IPR008844">
    <property type="entry name" value="Spore_GerAC-like"/>
</dbReference>
<evidence type="ECO:0000256" key="6">
    <source>
        <dbReference type="ARBA" id="ARBA00023139"/>
    </source>
</evidence>
<gene>
    <name evidence="10" type="ORF">A361_04320</name>
</gene>
<dbReference type="GO" id="GO:0016020">
    <property type="term" value="C:membrane"/>
    <property type="evidence" value="ECO:0007669"/>
    <property type="project" value="UniProtKB-SubCell"/>
</dbReference>
<evidence type="ECO:0000259" key="9">
    <source>
        <dbReference type="Pfam" id="PF25198"/>
    </source>
</evidence>
<dbReference type="STRING" id="1196031.A361_04320"/>
<sequence>MKPINLKSKAPITVCLLLAMMTLTGCWDIRDINHRTLPVVLGISTDEDGKYKVFLKIVEPIEDNLEVKVVTGTGETISHAVDVISRNMETSVDLLHVKVIMIERKTAEEGMKDIIAGFMRSREVSPKVLIAICDQNMDEFFSILTESKELHGTNMFDYFEKNAGWNPEIALTRIWEVYRSIHSYTRDVAIPLLMTGETTTYKQVGSAVIKNGKMVEQISNDETLLFNAFNNESTHGQIEVLDHASVMIIGNSMDQHIELTDKQPFLESRINLKVVVLETRGKTSSAMIKKELSHLLSGRFSSMLAKLQESEADILGLGQLYRTKIDRNELKNWRSIYYPNLKSDIQFQIDIQNEGYLKTT</sequence>
<dbReference type="eggNOG" id="ENOG50329BA">
    <property type="taxonomic scope" value="Bacteria"/>
</dbReference>
<evidence type="ECO:0000256" key="2">
    <source>
        <dbReference type="ARBA" id="ARBA00007886"/>
    </source>
</evidence>
<evidence type="ECO:0000256" key="4">
    <source>
        <dbReference type="ARBA" id="ARBA00022729"/>
    </source>
</evidence>
<accession>A0A169FFF9</accession>
<dbReference type="PANTHER" id="PTHR35789">
    <property type="entry name" value="SPORE GERMINATION PROTEIN B3"/>
    <property type="match status" value="1"/>
</dbReference>
<evidence type="ECO:0000256" key="1">
    <source>
        <dbReference type="ARBA" id="ARBA00004635"/>
    </source>
</evidence>
<dbReference type="KEGG" id="bon:A361_04320"/>
<keyword evidence="3" id="KW-0309">Germination</keyword>
<comment type="subcellular location">
    <subcellularLocation>
        <location evidence="1">Membrane</location>
        <topology evidence="1">Lipid-anchor</topology>
    </subcellularLocation>
</comment>
<protein>
    <submittedName>
        <fullName evidence="10">Spore gernimation protein GerC</fullName>
    </submittedName>
</protein>
<evidence type="ECO:0000313" key="11">
    <source>
        <dbReference type="Proteomes" id="UP000077856"/>
    </source>
</evidence>
<organism evidence="10 11">
    <name type="scientific">Cytobacillus oceanisediminis 2691</name>
    <dbReference type="NCBI Taxonomy" id="1196031"/>
    <lineage>
        <taxon>Bacteria</taxon>
        <taxon>Bacillati</taxon>
        <taxon>Bacillota</taxon>
        <taxon>Bacilli</taxon>
        <taxon>Bacillales</taxon>
        <taxon>Bacillaceae</taxon>
        <taxon>Cytobacillus</taxon>
    </lineage>
</organism>
<dbReference type="PANTHER" id="PTHR35789:SF1">
    <property type="entry name" value="SPORE GERMINATION PROTEIN B3"/>
    <property type="match status" value="1"/>
</dbReference>
<dbReference type="PROSITE" id="PS51257">
    <property type="entry name" value="PROKAR_LIPOPROTEIN"/>
    <property type="match status" value="1"/>
</dbReference>
<dbReference type="InterPro" id="IPR046953">
    <property type="entry name" value="Spore_GerAC-like_C"/>
</dbReference>
<reference evidence="10 11" key="1">
    <citation type="submission" date="2016-04" db="EMBL/GenBank/DDBJ databases">
        <title>Complete genome sequence of Bacillus oceanisediminis strain 2691.</title>
        <authorList>
            <person name="Jeong H."/>
            <person name="Kim H.J."/>
            <person name="Lee D.-W."/>
        </authorList>
    </citation>
    <scope>NUCLEOTIDE SEQUENCE [LARGE SCALE GENOMIC DNA]</scope>
    <source>
        <strain evidence="10 11">2691</strain>
    </source>
</reference>
<dbReference type="NCBIfam" id="TIGR02887">
    <property type="entry name" value="spore_ger_x_C"/>
    <property type="match status" value="1"/>
</dbReference>
<keyword evidence="4" id="KW-0732">Signal</keyword>
<evidence type="ECO:0000313" key="10">
    <source>
        <dbReference type="EMBL" id="AND38371.1"/>
    </source>
</evidence>
<name>A0A169FFF9_9BACI</name>
<dbReference type="Pfam" id="PF25198">
    <property type="entry name" value="Spore_GerAC_N"/>
    <property type="match status" value="1"/>
</dbReference>